<feature type="domain" description="Mur ligase central" evidence="2">
    <location>
        <begin position="2"/>
        <end position="88"/>
    </location>
</feature>
<dbReference type="EMBL" id="BARS01004469">
    <property type="protein sequence ID" value="GAF78710.1"/>
    <property type="molecule type" value="Genomic_DNA"/>
</dbReference>
<reference evidence="3" key="1">
    <citation type="journal article" date="2014" name="Front. Microbiol.">
        <title>High frequency of phylogenetically diverse reductive dehalogenase-homologous genes in deep subseafloor sedimentary metagenomes.</title>
        <authorList>
            <person name="Kawai M."/>
            <person name="Futagami T."/>
            <person name="Toyoda A."/>
            <person name="Takaki Y."/>
            <person name="Nishi S."/>
            <person name="Hori S."/>
            <person name="Arai W."/>
            <person name="Tsubouchi T."/>
            <person name="Morono Y."/>
            <person name="Uchiyama I."/>
            <person name="Ito T."/>
            <person name="Fujiyama A."/>
            <person name="Inagaki F."/>
            <person name="Takami H."/>
        </authorList>
    </citation>
    <scope>NUCLEOTIDE SEQUENCE</scope>
    <source>
        <strain evidence="3">Expedition CK06-06</strain>
    </source>
</reference>
<gene>
    <name evidence="3" type="ORF">S01H1_08737</name>
</gene>
<dbReference type="GO" id="GO:0016881">
    <property type="term" value="F:acid-amino acid ligase activity"/>
    <property type="evidence" value="ECO:0007669"/>
    <property type="project" value="InterPro"/>
</dbReference>
<sequence length="259" mass="29163">VRKGGVVIANGHDSNVRKVIKEYGNANDVRIETFGFESDCDFSAQNLELEDGLYSFDMHYHGKLLGPMRISLPGRHNILNALATAAMAINAGIDSRKVLDSLSDFTGIDRRLMLKEKINGITVIDDYAHHPTEIKASLEAIRQRFEPARLWCVFQPHQHSRTRFLLDDFAESFKLADTTIVPQIYFVRDSEAERKDINSQALVERISQKDTNAVFIESFGAISDYLVQNVNSGDVVVTMGAGDIWKVADEYIQRLRVNS</sequence>
<dbReference type="InterPro" id="IPR036615">
    <property type="entry name" value="Mur_ligase_C_dom_sf"/>
</dbReference>
<evidence type="ECO:0000259" key="2">
    <source>
        <dbReference type="Pfam" id="PF08245"/>
    </source>
</evidence>
<accession>X0TRE9</accession>
<protein>
    <recommendedName>
        <fullName evidence="4">Mur ligase C-terminal domain-containing protein</fullName>
    </recommendedName>
</protein>
<dbReference type="AlphaFoldDB" id="X0TRE9"/>
<dbReference type="Gene3D" id="3.40.1190.10">
    <property type="entry name" value="Mur-like, catalytic domain"/>
    <property type="match status" value="1"/>
</dbReference>
<dbReference type="SUPFAM" id="SSF53244">
    <property type="entry name" value="MurD-like peptide ligases, peptide-binding domain"/>
    <property type="match status" value="1"/>
</dbReference>
<proteinExistence type="predicted"/>
<dbReference type="PANTHER" id="PTHR43445">
    <property type="entry name" value="UDP-N-ACETYLMURAMATE--L-ALANINE LIGASE-RELATED"/>
    <property type="match status" value="1"/>
</dbReference>
<dbReference type="GO" id="GO:0005524">
    <property type="term" value="F:ATP binding"/>
    <property type="evidence" value="ECO:0007669"/>
    <property type="project" value="InterPro"/>
</dbReference>
<dbReference type="InterPro" id="IPR050061">
    <property type="entry name" value="MurCDEF_pg_biosynth"/>
</dbReference>
<organism evidence="3">
    <name type="scientific">marine sediment metagenome</name>
    <dbReference type="NCBI Taxonomy" id="412755"/>
    <lineage>
        <taxon>unclassified sequences</taxon>
        <taxon>metagenomes</taxon>
        <taxon>ecological metagenomes</taxon>
    </lineage>
</organism>
<dbReference type="SUPFAM" id="SSF53623">
    <property type="entry name" value="MurD-like peptide ligases, catalytic domain"/>
    <property type="match status" value="1"/>
</dbReference>
<evidence type="ECO:0000313" key="3">
    <source>
        <dbReference type="EMBL" id="GAF78710.1"/>
    </source>
</evidence>
<dbReference type="Pfam" id="PF02875">
    <property type="entry name" value="Mur_ligase_C"/>
    <property type="match status" value="1"/>
</dbReference>
<feature type="domain" description="Mur ligase C-terminal" evidence="1">
    <location>
        <begin position="110"/>
        <end position="242"/>
    </location>
</feature>
<evidence type="ECO:0000259" key="1">
    <source>
        <dbReference type="Pfam" id="PF02875"/>
    </source>
</evidence>
<evidence type="ECO:0008006" key="4">
    <source>
        <dbReference type="Google" id="ProtNLM"/>
    </source>
</evidence>
<dbReference type="InterPro" id="IPR013221">
    <property type="entry name" value="Mur_ligase_cen"/>
</dbReference>
<dbReference type="InterPro" id="IPR036565">
    <property type="entry name" value="Mur-like_cat_sf"/>
</dbReference>
<feature type="non-terminal residue" evidence="3">
    <location>
        <position position="1"/>
    </location>
</feature>
<dbReference type="InterPro" id="IPR004101">
    <property type="entry name" value="Mur_ligase_C"/>
</dbReference>
<dbReference type="Gene3D" id="3.90.190.20">
    <property type="entry name" value="Mur ligase, C-terminal domain"/>
    <property type="match status" value="1"/>
</dbReference>
<dbReference type="Pfam" id="PF08245">
    <property type="entry name" value="Mur_ligase_M"/>
    <property type="match status" value="1"/>
</dbReference>
<dbReference type="PANTHER" id="PTHR43445:SF3">
    <property type="entry name" value="UDP-N-ACETYLMURAMATE--L-ALANINE LIGASE"/>
    <property type="match status" value="1"/>
</dbReference>
<name>X0TRE9_9ZZZZ</name>
<comment type="caution">
    <text evidence="3">The sequence shown here is derived from an EMBL/GenBank/DDBJ whole genome shotgun (WGS) entry which is preliminary data.</text>
</comment>